<comment type="similarity">
    <text evidence="2">Belongs to the DOCK family.</text>
</comment>
<dbReference type="PANTHER" id="PTHR45653">
    <property type="entry name" value="DEDICATOR OF CYTOKINESIS"/>
    <property type="match status" value="1"/>
</dbReference>
<organism evidence="5">
    <name type="scientific">Caenorhabditis remanei</name>
    <name type="common">Caenorhabditis vulgaris</name>
    <dbReference type="NCBI Taxonomy" id="31234"/>
    <lineage>
        <taxon>Eukaryota</taxon>
        <taxon>Metazoa</taxon>
        <taxon>Ecdysozoa</taxon>
        <taxon>Nematoda</taxon>
        <taxon>Chromadorea</taxon>
        <taxon>Rhabditida</taxon>
        <taxon>Rhabditina</taxon>
        <taxon>Rhabditomorpha</taxon>
        <taxon>Rhabditoidea</taxon>
        <taxon>Rhabditidae</taxon>
        <taxon>Peloderinae</taxon>
        <taxon>Caenorhabditis</taxon>
    </lineage>
</organism>
<dbReference type="Gene3D" id="1.25.40.410">
    <property type="match status" value="1"/>
</dbReference>
<dbReference type="PANTHER" id="PTHR45653:SF10">
    <property type="entry name" value="MYOBLAST CITY, ISOFORM B"/>
    <property type="match status" value="1"/>
</dbReference>
<feature type="domain" description="DOCKER" evidence="3">
    <location>
        <begin position="5"/>
        <end position="301"/>
    </location>
</feature>
<dbReference type="InterPro" id="IPR046769">
    <property type="entry name" value="DOCKER_Lobe_A"/>
</dbReference>
<evidence type="ECO:0000256" key="2">
    <source>
        <dbReference type="PROSITE-ProRule" id="PRU00984"/>
    </source>
</evidence>
<evidence type="ECO:0000259" key="3">
    <source>
        <dbReference type="PROSITE" id="PS51651"/>
    </source>
</evidence>
<feature type="non-terminal residue" evidence="4">
    <location>
        <position position="1"/>
    </location>
</feature>
<name>E3NQD5_CAERE</name>
<dbReference type="STRING" id="31234.E3NQD5"/>
<gene>
    <name evidence="4" type="ORF">CRE_16535</name>
</gene>
<protein>
    <recommendedName>
        <fullName evidence="3">DOCKER domain-containing protein</fullName>
    </recommendedName>
</protein>
<dbReference type="Pfam" id="PF06920">
    <property type="entry name" value="DHR-2_Lobe_A"/>
    <property type="match status" value="1"/>
</dbReference>
<dbReference type="GO" id="GO:0031267">
    <property type="term" value="F:small GTPase binding"/>
    <property type="evidence" value="ECO:0007669"/>
    <property type="project" value="TreeGrafter"/>
</dbReference>
<dbReference type="EMBL" id="DS269511">
    <property type="protein sequence ID" value="EFO84505.1"/>
    <property type="molecule type" value="Genomic_DNA"/>
</dbReference>
<dbReference type="AlphaFoldDB" id="E3NQD5"/>
<dbReference type="GO" id="GO:0007264">
    <property type="term" value="P:small GTPase-mediated signal transduction"/>
    <property type="evidence" value="ECO:0007669"/>
    <property type="project" value="InterPro"/>
</dbReference>
<dbReference type="PROSITE" id="PS51651">
    <property type="entry name" value="DOCKER"/>
    <property type="match status" value="1"/>
</dbReference>
<dbReference type="OrthoDB" id="18896at2759"/>
<dbReference type="GO" id="GO:0005886">
    <property type="term" value="C:plasma membrane"/>
    <property type="evidence" value="ECO:0007669"/>
    <property type="project" value="TreeGrafter"/>
</dbReference>
<dbReference type="GO" id="GO:0005737">
    <property type="term" value="C:cytoplasm"/>
    <property type="evidence" value="ECO:0007669"/>
    <property type="project" value="TreeGrafter"/>
</dbReference>
<dbReference type="InterPro" id="IPR043161">
    <property type="entry name" value="DOCK_C_lobe_A"/>
</dbReference>
<dbReference type="InterPro" id="IPR026791">
    <property type="entry name" value="DOCK"/>
</dbReference>
<sequence>RYSYYNQYNHEELYVKYIYKLYDLHISYGNKIEAAKTLLRHATMLNFEDEALPPWLISRVLNRHCQTNRQLKEDLMQEAGALFTKGEDWEDALIVYNQLIPVYQSILIDYHKLSELLKKIAQLYTSIDRTERAYFYYYLVAFYGQGFPAYLNGHKFVFRSEQLEMHGEFMQRIMKMYDNPEKIMKTDPCPHLVSSPGRYIQVFNIDPIATGCSFDDNPAVNPAIKKYYRHYNIQTFEYSKVEDRKETKWTSIDPSSEFMRNWLVRWRIKTADSLPTDLRFTEVVESAEPIYVSPLQNAVDR</sequence>
<keyword evidence="5" id="KW-1185">Reference proteome</keyword>
<evidence type="ECO:0000313" key="5">
    <source>
        <dbReference type="Proteomes" id="UP000008281"/>
    </source>
</evidence>
<reference evidence="4" key="1">
    <citation type="submission" date="2007-07" db="EMBL/GenBank/DDBJ databases">
        <title>PCAP assembly of the Caenorhabditis remanei genome.</title>
        <authorList>
            <consortium name="The Caenorhabditis remanei Sequencing Consortium"/>
            <person name="Wilson R.K."/>
        </authorList>
    </citation>
    <scope>NUCLEOTIDE SEQUENCE [LARGE SCALE GENOMIC DNA]</scope>
    <source>
        <strain evidence="4">PB4641</strain>
    </source>
</reference>
<dbReference type="InterPro" id="IPR027357">
    <property type="entry name" value="DOCKER_dom"/>
</dbReference>
<dbReference type="InParanoid" id="E3NQD5"/>
<dbReference type="CDD" id="cd11684">
    <property type="entry name" value="DHR2_DOCK"/>
    <property type="match status" value="1"/>
</dbReference>
<dbReference type="GO" id="GO:0016477">
    <property type="term" value="P:cell migration"/>
    <property type="evidence" value="ECO:0007669"/>
    <property type="project" value="TreeGrafter"/>
</dbReference>
<proteinExistence type="inferred from homology"/>
<dbReference type="HOGENOM" id="CLU_926114_0_0_1"/>
<dbReference type="GO" id="GO:0007520">
    <property type="term" value="P:myoblast fusion"/>
    <property type="evidence" value="ECO:0007669"/>
    <property type="project" value="TreeGrafter"/>
</dbReference>
<accession>E3NQD5</accession>
<dbReference type="OMA" id="XIERIGR"/>
<keyword evidence="1" id="KW-0344">Guanine-nucleotide releasing factor</keyword>
<dbReference type="Proteomes" id="UP000008281">
    <property type="component" value="Unassembled WGS sequence"/>
</dbReference>
<dbReference type="GO" id="GO:0005085">
    <property type="term" value="F:guanyl-nucleotide exchange factor activity"/>
    <property type="evidence" value="ECO:0007669"/>
    <property type="project" value="UniProtKB-KW"/>
</dbReference>
<evidence type="ECO:0000256" key="1">
    <source>
        <dbReference type="ARBA" id="ARBA00022658"/>
    </source>
</evidence>
<evidence type="ECO:0000313" key="4">
    <source>
        <dbReference type="EMBL" id="EFO84505.1"/>
    </source>
</evidence>